<proteinExistence type="predicted"/>
<gene>
    <name evidence="1" type="ORF">T12_2204</name>
</gene>
<dbReference type="EMBL" id="JYDQ01005896">
    <property type="protein sequence ID" value="KRX69932.1"/>
    <property type="molecule type" value="Genomic_DNA"/>
</dbReference>
<feature type="non-terminal residue" evidence="1">
    <location>
        <position position="51"/>
    </location>
</feature>
<organism evidence="1 2">
    <name type="scientific">Trichinella patagoniensis</name>
    <dbReference type="NCBI Taxonomy" id="990121"/>
    <lineage>
        <taxon>Eukaryota</taxon>
        <taxon>Metazoa</taxon>
        <taxon>Ecdysozoa</taxon>
        <taxon>Nematoda</taxon>
        <taxon>Enoplea</taxon>
        <taxon>Dorylaimia</taxon>
        <taxon>Trichinellida</taxon>
        <taxon>Trichinellidae</taxon>
        <taxon>Trichinella</taxon>
    </lineage>
</organism>
<sequence>MAPLLLGAKSGKPPGISLDCYRSKPCISGLEQTKPFASVTMSKDKPFDFLR</sequence>
<keyword evidence="2" id="KW-1185">Reference proteome</keyword>
<protein>
    <submittedName>
        <fullName evidence="1">Uncharacterized protein</fullName>
    </submittedName>
</protein>
<comment type="caution">
    <text evidence="1">The sequence shown here is derived from an EMBL/GenBank/DDBJ whole genome shotgun (WGS) entry which is preliminary data.</text>
</comment>
<evidence type="ECO:0000313" key="1">
    <source>
        <dbReference type="EMBL" id="KRX69932.1"/>
    </source>
</evidence>
<name>A0A0V0W2B6_9BILA</name>
<dbReference type="Proteomes" id="UP000054783">
    <property type="component" value="Unassembled WGS sequence"/>
</dbReference>
<evidence type="ECO:0000313" key="2">
    <source>
        <dbReference type="Proteomes" id="UP000054783"/>
    </source>
</evidence>
<accession>A0A0V0W2B6</accession>
<dbReference type="AlphaFoldDB" id="A0A0V0W2B6"/>
<reference evidence="1 2" key="1">
    <citation type="submission" date="2015-01" db="EMBL/GenBank/DDBJ databases">
        <title>Evolution of Trichinella species and genotypes.</title>
        <authorList>
            <person name="Korhonen P.K."/>
            <person name="Edoardo P."/>
            <person name="Giuseppe L.R."/>
            <person name="Gasser R.B."/>
        </authorList>
    </citation>
    <scope>NUCLEOTIDE SEQUENCE [LARGE SCALE GENOMIC DNA]</scope>
    <source>
        <strain evidence="1">ISS2496</strain>
    </source>
</reference>